<dbReference type="PRINTS" id="PR01270">
    <property type="entry name" value="HDASUPER"/>
</dbReference>
<dbReference type="Pfam" id="PF00850">
    <property type="entry name" value="Hist_deacetyl"/>
    <property type="match status" value="1"/>
</dbReference>
<evidence type="ECO:0000256" key="3">
    <source>
        <dbReference type="ARBA" id="ARBA00022723"/>
    </source>
</evidence>
<reference evidence="7 8" key="1">
    <citation type="submission" date="2021-02" db="EMBL/GenBank/DDBJ databases">
        <title>Variation within the Batrachochytrium salamandrivorans European outbreak.</title>
        <authorList>
            <person name="Kelly M."/>
            <person name="Pasmans F."/>
            <person name="Shea T.P."/>
            <person name="Munoz J.F."/>
            <person name="Carranza S."/>
            <person name="Cuomo C.A."/>
            <person name="Martel A."/>
        </authorList>
    </citation>
    <scope>NUCLEOTIDE SEQUENCE [LARGE SCALE GENOMIC DNA]</scope>
    <source>
        <strain evidence="7 8">AMFP18/2</strain>
    </source>
</reference>
<dbReference type="Gene3D" id="3.40.800.20">
    <property type="entry name" value="Histone deacetylase domain"/>
    <property type="match status" value="1"/>
</dbReference>
<dbReference type="PANTHER" id="PTHR10625">
    <property type="entry name" value="HISTONE DEACETYLASE HDAC1-RELATED"/>
    <property type="match status" value="1"/>
</dbReference>
<protein>
    <recommendedName>
        <fullName evidence="6">Histone deacetylase domain-containing protein</fullName>
    </recommendedName>
</protein>
<dbReference type="InterPro" id="IPR023801">
    <property type="entry name" value="His_deacetylse_dom"/>
</dbReference>
<proteinExistence type="inferred from homology"/>
<organism evidence="7 8">
    <name type="scientific">Batrachochytrium salamandrivorans</name>
    <dbReference type="NCBI Taxonomy" id="1357716"/>
    <lineage>
        <taxon>Eukaryota</taxon>
        <taxon>Fungi</taxon>
        <taxon>Fungi incertae sedis</taxon>
        <taxon>Chytridiomycota</taxon>
        <taxon>Chytridiomycota incertae sedis</taxon>
        <taxon>Chytridiomycetes</taxon>
        <taxon>Rhizophydiales</taxon>
        <taxon>Rhizophydiales incertae sedis</taxon>
        <taxon>Batrachochytrium</taxon>
    </lineage>
</organism>
<accession>A0ABQ8F2T4</accession>
<evidence type="ECO:0000313" key="7">
    <source>
        <dbReference type="EMBL" id="KAH6591096.1"/>
    </source>
</evidence>
<feature type="domain" description="Histone deacetylase" evidence="6">
    <location>
        <begin position="28"/>
        <end position="341"/>
    </location>
</feature>
<dbReference type="PANTHER" id="PTHR10625:SF17">
    <property type="entry name" value="HISTONE DEACETYLASE 8"/>
    <property type="match status" value="1"/>
</dbReference>
<evidence type="ECO:0000256" key="5">
    <source>
        <dbReference type="ARBA" id="ARBA00022833"/>
    </source>
</evidence>
<keyword evidence="8" id="KW-1185">Reference proteome</keyword>
<comment type="caution">
    <text evidence="7">The sequence shown here is derived from an EMBL/GenBank/DDBJ whole genome shotgun (WGS) entry which is preliminary data.</text>
</comment>
<evidence type="ECO:0000256" key="2">
    <source>
        <dbReference type="ARBA" id="ARBA00005947"/>
    </source>
</evidence>
<comment type="cofactor">
    <cofactor evidence="1">
        <name>Zn(2+)</name>
        <dbReference type="ChEBI" id="CHEBI:29105"/>
    </cofactor>
</comment>
<keyword evidence="5" id="KW-0862">Zinc</keyword>
<evidence type="ECO:0000259" key="6">
    <source>
        <dbReference type="Pfam" id="PF00850"/>
    </source>
</evidence>
<name>A0ABQ8F2T4_9FUNG</name>
<evidence type="ECO:0000256" key="4">
    <source>
        <dbReference type="ARBA" id="ARBA00022801"/>
    </source>
</evidence>
<dbReference type="InterPro" id="IPR000286">
    <property type="entry name" value="HDACs"/>
</dbReference>
<keyword evidence="4" id="KW-0378">Hydrolase</keyword>
<dbReference type="EMBL" id="JAFCIX010000418">
    <property type="protein sequence ID" value="KAH6591096.1"/>
    <property type="molecule type" value="Genomic_DNA"/>
</dbReference>
<evidence type="ECO:0000256" key="1">
    <source>
        <dbReference type="ARBA" id="ARBA00001947"/>
    </source>
</evidence>
<dbReference type="InterPro" id="IPR023696">
    <property type="entry name" value="Ureohydrolase_dom_sf"/>
</dbReference>
<evidence type="ECO:0000313" key="8">
    <source>
        <dbReference type="Proteomes" id="UP001648503"/>
    </source>
</evidence>
<comment type="similarity">
    <text evidence="2">Belongs to the histone deacetylase family.</text>
</comment>
<dbReference type="CDD" id="cd10001">
    <property type="entry name" value="HDAC_classII_APAH"/>
    <property type="match status" value="1"/>
</dbReference>
<dbReference type="InterPro" id="IPR037138">
    <property type="entry name" value="His_deacetylse_dom_sf"/>
</dbReference>
<dbReference type="SUPFAM" id="SSF52768">
    <property type="entry name" value="Arginase/deacetylase"/>
    <property type="match status" value="1"/>
</dbReference>
<dbReference type="Proteomes" id="UP001648503">
    <property type="component" value="Unassembled WGS sequence"/>
</dbReference>
<gene>
    <name evidence="7" type="ORF">BASA50_009097</name>
</gene>
<keyword evidence="3" id="KW-0479">Metal-binding</keyword>
<sequence length="355" mass="38575">MRVIYSPKHELHCPPKEMVMGRFVDYRETASRMYSILKALNAQGLNDIIPPTDHGLDPILAIHSREYVNYFQTAYAKWLEMGGNPDGVFPDTFAVRLGQIYRDIGDGGVGGRPGLFSYDMTAIIAKETYDAAYEAVQVALTAADCLITGKTQGAFALCRPPGHHSSEDLAGGYCFFNNAGIAAEYLIKVHNVGKIAILDVDYHHGNGTQSIFYERHNPLFVSIHGAPDYPYFWGKSEEMGSGEGLGSNINVPLPQKTADMEYLAALDNVIVNHIIPFGAQILVISLGVDTFCGDPIGSFNLTGECFHKIGQRLGEIGLKTVFVMEGGYNVDEIGINVTNVLVGFDDAVGATAIKA</sequence>